<evidence type="ECO:0000313" key="3">
    <source>
        <dbReference type="Proteomes" id="UP000287823"/>
    </source>
</evidence>
<dbReference type="EMBL" id="PIPO01000003">
    <property type="protein sequence ID" value="RUO33178.1"/>
    <property type="molecule type" value="Genomic_DNA"/>
</dbReference>
<comment type="caution">
    <text evidence="2">The sequence shown here is derived from an EMBL/GenBank/DDBJ whole genome shotgun (WGS) entry which is preliminary data.</text>
</comment>
<feature type="chain" id="PRO_5019547337" evidence="1">
    <location>
        <begin position="25"/>
        <end position="183"/>
    </location>
</feature>
<organism evidence="2 3">
    <name type="scientific">Aliidiomarina soli</name>
    <dbReference type="NCBI Taxonomy" id="1928574"/>
    <lineage>
        <taxon>Bacteria</taxon>
        <taxon>Pseudomonadati</taxon>
        <taxon>Pseudomonadota</taxon>
        <taxon>Gammaproteobacteria</taxon>
        <taxon>Alteromonadales</taxon>
        <taxon>Idiomarinaceae</taxon>
        <taxon>Aliidiomarina</taxon>
    </lineage>
</organism>
<evidence type="ECO:0000313" key="2">
    <source>
        <dbReference type="EMBL" id="RUO33178.1"/>
    </source>
</evidence>
<name>A0A432WHC0_9GAMM</name>
<evidence type="ECO:0000256" key="1">
    <source>
        <dbReference type="SAM" id="SignalP"/>
    </source>
</evidence>
<reference evidence="2 3" key="1">
    <citation type="journal article" date="2011" name="Front. Microbiol.">
        <title>Genomic signatures of strain selection and enhancement in Bacillus atrophaeus var. globigii, a historical biowarfare simulant.</title>
        <authorList>
            <person name="Gibbons H.S."/>
            <person name="Broomall S.M."/>
            <person name="McNew L.A."/>
            <person name="Daligault H."/>
            <person name="Chapman C."/>
            <person name="Bruce D."/>
            <person name="Karavis M."/>
            <person name="Krepps M."/>
            <person name="McGregor P.A."/>
            <person name="Hong C."/>
            <person name="Park K.H."/>
            <person name="Akmal A."/>
            <person name="Feldman A."/>
            <person name="Lin J.S."/>
            <person name="Chang W.E."/>
            <person name="Higgs B.W."/>
            <person name="Demirev P."/>
            <person name="Lindquist J."/>
            <person name="Liem A."/>
            <person name="Fochler E."/>
            <person name="Read T.D."/>
            <person name="Tapia R."/>
            <person name="Johnson S."/>
            <person name="Bishop-Lilly K.A."/>
            <person name="Detter C."/>
            <person name="Han C."/>
            <person name="Sozhamannan S."/>
            <person name="Rosenzweig C.N."/>
            <person name="Skowronski E.W."/>
        </authorList>
    </citation>
    <scope>NUCLEOTIDE SEQUENCE [LARGE SCALE GENOMIC DNA]</scope>
    <source>
        <strain evidence="2 3">Y4G10-17</strain>
    </source>
</reference>
<dbReference type="AlphaFoldDB" id="A0A432WHC0"/>
<sequence length="183" mass="19972">MTNKILTVLLTVSITLLANFQVKAQQAPLPPGYENDPELTKVCQGISAAVAAVSVFTPGGLIGRSVGAAFAAMNAYQEVTGGRYSASAHCEMGIQDFVKHYTDNPIVYNDWIRTVCGGNPYNCPGTLNVGSPRDCSTYIVCSDYTAIQHRPFSLNDLIAPFAMTELHVQYNTWDKEMIALFPW</sequence>
<proteinExistence type="predicted"/>
<protein>
    <submittedName>
        <fullName evidence="2">Uncharacterized protein</fullName>
    </submittedName>
</protein>
<keyword evidence="3" id="KW-1185">Reference proteome</keyword>
<dbReference type="Proteomes" id="UP000287823">
    <property type="component" value="Unassembled WGS sequence"/>
</dbReference>
<keyword evidence="1" id="KW-0732">Signal</keyword>
<gene>
    <name evidence="2" type="ORF">CWE14_08110</name>
</gene>
<dbReference type="RefSeq" id="WP_126798900.1">
    <property type="nucleotide sequence ID" value="NZ_PIPO01000003.1"/>
</dbReference>
<feature type="signal peptide" evidence="1">
    <location>
        <begin position="1"/>
        <end position="24"/>
    </location>
</feature>
<accession>A0A432WHC0</accession>